<dbReference type="SUPFAM" id="SSF48371">
    <property type="entry name" value="ARM repeat"/>
    <property type="match status" value="1"/>
</dbReference>
<evidence type="ECO:0000313" key="7">
    <source>
        <dbReference type="Proteomes" id="UP000265663"/>
    </source>
</evidence>
<accession>A0A3M7MFM4</accession>
<comment type="similarity">
    <text evidence="2">Belongs to the importin beta family.</text>
</comment>
<name>A0A3M7MFM4_9PLEO</name>
<dbReference type="Pfam" id="PF24140">
    <property type="entry name" value="TPR_TNPO3_IPO13_3rd"/>
    <property type="match status" value="1"/>
</dbReference>
<dbReference type="PANTHER" id="PTHR12363:SF33">
    <property type="entry name" value="IMPORTIN-13"/>
    <property type="match status" value="1"/>
</dbReference>
<dbReference type="OrthoDB" id="2016913at2759"/>
<reference evidence="6 7" key="1">
    <citation type="journal article" date="2014" name="PLoS ONE">
        <title>De novo Genome Assembly of the Fungal Plant Pathogen Pyrenophora semeniperda.</title>
        <authorList>
            <person name="Soliai M.M."/>
            <person name="Meyer S.E."/>
            <person name="Udall J.A."/>
            <person name="Elzinga D.E."/>
            <person name="Hermansen R.A."/>
            <person name="Bodily P.M."/>
            <person name="Hart A.A."/>
            <person name="Coleman C.E."/>
        </authorList>
    </citation>
    <scope>NUCLEOTIDE SEQUENCE [LARGE SCALE GENOMIC DNA]</scope>
    <source>
        <strain evidence="6 7">CCB06</strain>
        <tissue evidence="6">Mycelium</tissue>
    </source>
</reference>
<dbReference type="EMBL" id="KE747839">
    <property type="protein sequence ID" value="RMZ73248.1"/>
    <property type="molecule type" value="Genomic_DNA"/>
</dbReference>
<evidence type="ECO:0000256" key="1">
    <source>
        <dbReference type="ARBA" id="ARBA00004123"/>
    </source>
</evidence>
<dbReference type="GO" id="GO:0005737">
    <property type="term" value="C:cytoplasm"/>
    <property type="evidence" value="ECO:0007669"/>
    <property type="project" value="TreeGrafter"/>
</dbReference>
<dbReference type="AlphaFoldDB" id="A0A3M7MFM4"/>
<comment type="subcellular location">
    <subcellularLocation>
        <location evidence="1">Nucleus</location>
    </subcellularLocation>
</comment>
<keyword evidence="7" id="KW-1185">Reference proteome</keyword>
<proteinExistence type="inferred from homology"/>
<evidence type="ECO:0000256" key="2">
    <source>
        <dbReference type="ARBA" id="ARBA00007991"/>
    </source>
</evidence>
<keyword evidence="3" id="KW-0813">Transport</keyword>
<dbReference type="InterPro" id="IPR051345">
    <property type="entry name" value="Importin_beta-like_NTR"/>
</dbReference>
<dbReference type="InterPro" id="IPR057942">
    <property type="entry name" value="TPR_TNPO3_IPO13_3rd"/>
</dbReference>
<keyword evidence="4" id="KW-0653">Protein transport</keyword>
<evidence type="ECO:0000256" key="5">
    <source>
        <dbReference type="ARBA" id="ARBA00023242"/>
    </source>
</evidence>
<keyword evidence="5" id="KW-0539">Nucleus</keyword>
<evidence type="ECO:0000256" key="3">
    <source>
        <dbReference type="ARBA" id="ARBA00022448"/>
    </source>
</evidence>
<protein>
    <submittedName>
        <fullName evidence="6">Importin 13</fullName>
    </submittedName>
</protein>
<gene>
    <name evidence="6" type="ORF">GMOD_00009060</name>
</gene>
<dbReference type="GO" id="GO:0005634">
    <property type="term" value="C:nucleus"/>
    <property type="evidence" value="ECO:0007669"/>
    <property type="project" value="UniProtKB-SubCell"/>
</dbReference>
<organism evidence="6 7">
    <name type="scientific">Pyrenophora seminiperda CCB06</name>
    <dbReference type="NCBI Taxonomy" id="1302712"/>
    <lineage>
        <taxon>Eukaryota</taxon>
        <taxon>Fungi</taxon>
        <taxon>Dikarya</taxon>
        <taxon>Ascomycota</taxon>
        <taxon>Pezizomycotina</taxon>
        <taxon>Dothideomycetes</taxon>
        <taxon>Pleosporomycetidae</taxon>
        <taxon>Pleosporales</taxon>
        <taxon>Pleosporineae</taxon>
        <taxon>Pleosporaceae</taxon>
        <taxon>Pyrenophora</taxon>
    </lineage>
</organism>
<sequence length="1022" mass="114303">MASNGTFPLPYDQIESLVKSIFAPGQGKKISETEATLRVLQRSPKGWEIADHLLKSDDDQVRFFGALTLTVKLNADSAELSEEHSKQLLSTLIHHLISRPTSSIATRKVSSTLAQYFTKPISVWTQCIRSLAVSFAARAPVLDDELDKHPSTWDILPQFTDDQLLVMLDFAMSLADESKKPSNSQDRTPQERMMENIESVETLLQVSIGRGIDWLTVSIGGGIVELNDRAAHYGEQLCVAALKCFTAWIFYAQSEFRDVPEKLQHLRSVTDTALTCLEHHVEDTMELVADILENYPSFFELKHQKALWSIISGPWGLQILKNSDAETVSLARIIVAYGQILLDSKVVYKEPEDPHHLEVLSFLHDLLKHPEPVGVKDEVAPVVLDFWSNFVSSIAEETFLYPEESHMPSWMDNAKAHVLQAISELVQKVIYPPVGVTESWDSDARKTFKVFRVDVRDIIMEAYEPLRDVLTDQFVEFALGGLRASNWLELETGLFGLIAIADALTENSDERLTKLFREPIFSTISNTASVPAITRRTAVEVVAALNHFFLRNPHFLPEVLPFLLATLSQPAIAHSAAKSFASLCSECRKSLTSELPAFFQMYEQFITYPTAEEFTKSMVLKGIAAIVQAQDTEEKQLEGIRQLFQYITHDAMRAIGVTKEGDAEQGQVLALTTLKCLSSVGKAMQASDEEVVDLESTKTPSTFWLQGPGKEIQNQIINLVNYMTQMFPGNDEMIESACSVLRAGFSETVAGPFVLPPSAAIDFITKATVQTPRLPFVLETACSWISSHKHNQPEDFQSQATRLLRHNLSIMQALQHPRNDPEIAVGCIELMQNFINADPRVIIQESPEQISGMFGFTVESIKSPEVLPKRAAAKLWKDIFEMAANTQSPHQAPIREIVAHFGSQVTDALVSNICGEVDFTSLEHIVVPLRALIRADKNARSYITNALARQPLLQRFQGDQSVQDMVRKLIESMVRNAKTPAAFKDTVKGFWQSCKQLQMQLQPQTMNPAHRFAQGFPQATSY</sequence>
<dbReference type="GO" id="GO:0006606">
    <property type="term" value="P:protein import into nucleus"/>
    <property type="evidence" value="ECO:0007669"/>
    <property type="project" value="TreeGrafter"/>
</dbReference>
<dbReference type="Proteomes" id="UP000265663">
    <property type="component" value="Unassembled WGS sequence"/>
</dbReference>
<dbReference type="Gene3D" id="1.25.10.10">
    <property type="entry name" value="Leucine-rich Repeat Variant"/>
    <property type="match status" value="1"/>
</dbReference>
<evidence type="ECO:0000256" key="4">
    <source>
        <dbReference type="ARBA" id="ARBA00022927"/>
    </source>
</evidence>
<evidence type="ECO:0000313" key="6">
    <source>
        <dbReference type="EMBL" id="RMZ73248.1"/>
    </source>
</evidence>
<dbReference type="PANTHER" id="PTHR12363">
    <property type="entry name" value="TRANSPORTIN 3 AND IMPORTIN 13"/>
    <property type="match status" value="1"/>
</dbReference>
<dbReference type="InterPro" id="IPR011989">
    <property type="entry name" value="ARM-like"/>
</dbReference>
<dbReference type="InterPro" id="IPR016024">
    <property type="entry name" value="ARM-type_fold"/>
</dbReference>